<reference evidence="2 3" key="1">
    <citation type="submission" date="2015-09" db="EMBL/GenBank/DDBJ databases">
        <authorList>
            <consortium name="Swine Surveillance"/>
        </authorList>
    </citation>
    <scope>NUCLEOTIDE SEQUENCE [LARGE SCALE GENOMIC DNA]</scope>
    <source>
        <strain evidence="2 3">S613</strain>
    </source>
</reference>
<dbReference type="CDD" id="cd00599">
    <property type="entry name" value="GH25_muramidase"/>
    <property type="match status" value="1"/>
</dbReference>
<dbReference type="EMBL" id="LJXB01000061">
    <property type="protein sequence ID" value="KPU61073.1"/>
    <property type="molecule type" value="Genomic_DNA"/>
</dbReference>
<evidence type="ECO:0000313" key="2">
    <source>
        <dbReference type="EMBL" id="KPU61073.1"/>
    </source>
</evidence>
<accession>A0A0N8NXT2</accession>
<dbReference type="GO" id="GO:0003796">
    <property type="term" value="F:lysozyme activity"/>
    <property type="evidence" value="ECO:0007669"/>
    <property type="project" value="InterPro"/>
</dbReference>
<dbReference type="InterPro" id="IPR017853">
    <property type="entry name" value="GH"/>
</dbReference>
<gene>
    <name evidence="2" type="ORF">AN403_5255</name>
</gene>
<dbReference type="GO" id="GO:0016052">
    <property type="term" value="P:carbohydrate catabolic process"/>
    <property type="evidence" value="ECO:0007669"/>
    <property type="project" value="TreeGrafter"/>
</dbReference>
<keyword evidence="2" id="KW-0378">Hydrolase</keyword>
<dbReference type="PANTHER" id="PTHR34135">
    <property type="entry name" value="LYSOZYME"/>
    <property type="match status" value="1"/>
</dbReference>
<dbReference type="AlphaFoldDB" id="A0A0N8NXT2"/>
<name>A0A0N8NXT2_PSEFL</name>
<dbReference type="Gene3D" id="3.20.20.80">
    <property type="entry name" value="Glycosidases"/>
    <property type="match status" value="1"/>
</dbReference>
<dbReference type="Pfam" id="PF01183">
    <property type="entry name" value="Glyco_hydro_25"/>
    <property type="match status" value="1"/>
</dbReference>
<evidence type="ECO:0000256" key="1">
    <source>
        <dbReference type="ARBA" id="ARBA00010646"/>
    </source>
</evidence>
<dbReference type="PANTHER" id="PTHR34135:SF2">
    <property type="entry name" value="LYSOZYME"/>
    <property type="match status" value="1"/>
</dbReference>
<evidence type="ECO:0000313" key="3">
    <source>
        <dbReference type="Proteomes" id="UP000050349"/>
    </source>
</evidence>
<organism evidence="2 3">
    <name type="scientific">Pseudomonas fluorescens</name>
    <dbReference type="NCBI Taxonomy" id="294"/>
    <lineage>
        <taxon>Bacteria</taxon>
        <taxon>Pseudomonadati</taxon>
        <taxon>Pseudomonadota</taxon>
        <taxon>Gammaproteobacteria</taxon>
        <taxon>Pseudomonadales</taxon>
        <taxon>Pseudomonadaceae</taxon>
        <taxon>Pseudomonas</taxon>
    </lineage>
</organism>
<dbReference type="RefSeq" id="WP_081015056.1">
    <property type="nucleotide sequence ID" value="NZ_LJXB01000061.1"/>
</dbReference>
<protein>
    <submittedName>
        <fullName evidence="2">Glycosyl hydrolases 25 family protein</fullName>
    </submittedName>
</protein>
<comment type="similarity">
    <text evidence="1">Belongs to the glycosyl hydrolase 25 family.</text>
</comment>
<dbReference type="OrthoDB" id="9798192at2"/>
<proteinExistence type="inferred from homology"/>
<dbReference type="GO" id="GO:0016998">
    <property type="term" value="P:cell wall macromolecule catabolic process"/>
    <property type="evidence" value="ECO:0007669"/>
    <property type="project" value="InterPro"/>
</dbReference>
<sequence length="308" mass="33590">MSDIVEVPVSGNVKTNVLVNVRQGLPSTAAPLLRKLGAGTKVQVFALVVGDSIQGNAHWFRISDNTYIWAGGCSELLQSTATPQAEPIANSQGRHARLSQVPLVIDISHGDGVDSFQNAKNSGLVGVIHKATTGETGKDDAYTRRRDSAVAAGLLWGAYHWGTAASVQNQVKNFMDWAKPNETTLVALDFESTLDNQMTLDGAREFCEQIYTRLGRRPVIYSGDTLKSALGSVVDTFFSEHRLWLAQYGNNPRVQNSWDTFWLWQYTDGDSGPPSCRTVTGITGDSKKRLDCNYFEGDAATLASQWAS</sequence>
<comment type="caution">
    <text evidence="2">The sequence shown here is derived from an EMBL/GenBank/DDBJ whole genome shotgun (WGS) entry which is preliminary data.</text>
</comment>
<dbReference type="PATRIC" id="fig|294.162.peg.1222"/>
<dbReference type="PROSITE" id="PS51904">
    <property type="entry name" value="GLYCOSYL_HYDROL_F25_2"/>
    <property type="match status" value="1"/>
</dbReference>
<dbReference type="Proteomes" id="UP000050349">
    <property type="component" value="Unassembled WGS sequence"/>
</dbReference>
<dbReference type="GO" id="GO:0009253">
    <property type="term" value="P:peptidoglycan catabolic process"/>
    <property type="evidence" value="ECO:0007669"/>
    <property type="project" value="InterPro"/>
</dbReference>
<dbReference type="InterPro" id="IPR002053">
    <property type="entry name" value="Glyco_hydro_25"/>
</dbReference>
<dbReference type="SUPFAM" id="SSF51445">
    <property type="entry name" value="(Trans)glycosidases"/>
    <property type="match status" value="1"/>
</dbReference>